<name>A0A916TCH9_9SPHN</name>
<dbReference type="EMBL" id="BMIH01000004">
    <property type="protein sequence ID" value="GGB38365.1"/>
    <property type="molecule type" value="Genomic_DNA"/>
</dbReference>
<dbReference type="Pfam" id="PF11695">
    <property type="entry name" value="DUF3291"/>
    <property type="match status" value="1"/>
</dbReference>
<protein>
    <recommendedName>
        <fullName evidence="2">DUF3291 domain-containing protein</fullName>
    </recommendedName>
</protein>
<feature type="region of interest" description="Disordered" evidence="1">
    <location>
        <begin position="110"/>
        <end position="142"/>
    </location>
</feature>
<proteinExistence type="predicted"/>
<organism evidence="3 4">
    <name type="scientific">Sphingomonas metalli</name>
    <dbReference type="NCBI Taxonomy" id="1779358"/>
    <lineage>
        <taxon>Bacteria</taxon>
        <taxon>Pseudomonadati</taxon>
        <taxon>Pseudomonadota</taxon>
        <taxon>Alphaproteobacteria</taxon>
        <taxon>Sphingomonadales</taxon>
        <taxon>Sphingomonadaceae</taxon>
        <taxon>Sphingomonas</taxon>
    </lineage>
</organism>
<comment type="caution">
    <text evidence="3">The sequence shown here is derived from an EMBL/GenBank/DDBJ whole genome shotgun (WGS) entry which is preliminary data.</text>
</comment>
<reference evidence="3" key="2">
    <citation type="submission" date="2020-09" db="EMBL/GenBank/DDBJ databases">
        <authorList>
            <person name="Sun Q."/>
            <person name="Zhou Y."/>
        </authorList>
    </citation>
    <scope>NUCLEOTIDE SEQUENCE</scope>
    <source>
        <strain evidence="3">CGMCC 1.15330</strain>
    </source>
</reference>
<feature type="domain" description="DUF3291" evidence="2">
    <location>
        <begin position="18"/>
        <end position="108"/>
    </location>
</feature>
<reference evidence="3" key="1">
    <citation type="journal article" date="2014" name="Int. J. Syst. Evol. Microbiol.">
        <title>Complete genome sequence of Corynebacterium casei LMG S-19264T (=DSM 44701T), isolated from a smear-ripened cheese.</title>
        <authorList>
            <consortium name="US DOE Joint Genome Institute (JGI-PGF)"/>
            <person name="Walter F."/>
            <person name="Albersmeier A."/>
            <person name="Kalinowski J."/>
            <person name="Ruckert C."/>
        </authorList>
    </citation>
    <scope>NUCLEOTIDE SEQUENCE</scope>
    <source>
        <strain evidence="3">CGMCC 1.15330</strain>
    </source>
</reference>
<dbReference type="AlphaFoldDB" id="A0A916TCH9"/>
<dbReference type="SUPFAM" id="SSF54909">
    <property type="entry name" value="Dimeric alpha+beta barrel"/>
    <property type="match status" value="1"/>
</dbReference>
<sequence>MGFVSVTRLRLRSVRFLPGFAWHTRRTLAQIRVAEGYRAGQLLADRRFAFWTVTLWRDPAAMRGYMASGAHLQAMPRLMHWCDEASVVHWPSEADGLPDWDEIDRRMRAEGRPSKVRHPTPDHAGLGYAPPRTTGVVPIARR</sequence>
<gene>
    <name evidence="3" type="ORF">GCM10011380_29710</name>
</gene>
<dbReference type="InterPro" id="IPR021708">
    <property type="entry name" value="DUF3291"/>
</dbReference>
<evidence type="ECO:0000313" key="4">
    <source>
        <dbReference type="Proteomes" id="UP000623067"/>
    </source>
</evidence>
<evidence type="ECO:0000256" key="1">
    <source>
        <dbReference type="SAM" id="MobiDB-lite"/>
    </source>
</evidence>
<evidence type="ECO:0000259" key="2">
    <source>
        <dbReference type="Pfam" id="PF11695"/>
    </source>
</evidence>
<dbReference type="RefSeq" id="WP_188659559.1">
    <property type="nucleotide sequence ID" value="NZ_BMIH01000004.1"/>
</dbReference>
<dbReference type="Proteomes" id="UP000623067">
    <property type="component" value="Unassembled WGS sequence"/>
</dbReference>
<dbReference type="InterPro" id="IPR011008">
    <property type="entry name" value="Dimeric_a/b-barrel"/>
</dbReference>
<evidence type="ECO:0000313" key="3">
    <source>
        <dbReference type="EMBL" id="GGB38365.1"/>
    </source>
</evidence>
<keyword evidence="4" id="KW-1185">Reference proteome</keyword>
<accession>A0A916TCH9</accession>